<evidence type="ECO:0000256" key="5">
    <source>
        <dbReference type="SAM" id="MobiDB-lite"/>
    </source>
</evidence>
<feature type="transmembrane region" description="Helical" evidence="6">
    <location>
        <begin position="135"/>
        <end position="155"/>
    </location>
</feature>
<feature type="transmembrane region" description="Helical" evidence="6">
    <location>
        <begin position="20"/>
        <end position="38"/>
    </location>
</feature>
<evidence type="ECO:0000313" key="7">
    <source>
        <dbReference type="EMBL" id="WVN87016.1"/>
    </source>
</evidence>
<reference evidence="7" key="2">
    <citation type="journal article" date="2022" name="Elife">
        <title>Obligate sexual reproduction of a homothallic fungus closely related to the Cryptococcus pathogenic species complex.</title>
        <authorList>
            <person name="Passer A.R."/>
            <person name="Clancey S.A."/>
            <person name="Shea T."/>
            <person name="David-Palma M."/>
            <person name="Averette A.F."/>
            <person name="Boekhout T."/>
            <person name="Porcel B.M."/>
            <person name="Nowrousian M."/>
            <person name="Cuomo C.A."/>
            <person name="Sun S."/>
            <person name="Heitman J."/>
            <person name="Coelho M.A."/>
        </authorList>
    </citation>
    <scope>NUCLEOTIDE SEQUENCE</scope>
    <source>
        <strain evidence="7">CBS 7841</strain>
    </source>
</reference>
<evidence type="ECO:0000256" key="4">
    <source>
        <dbReference type="ARBA" id="ARBA00023136"/>
    </source>
</evidence>
<evidence type="ECO:0000256" key="6">
    <source>
        <dbReference type="SAM" id="Phobius"/>
    </source>
</evidence>
<sequence>MPTKQELIDQSSYGYIPTNWVCIIFIVLFSITGLLHILQAIRFKYWIAFPTLVVGCFLEVLGSIGRYWSSQNVLARTPFLMQICVASLFQRMVLYDSCPSHQCARPLLFFSFTKIGGGWVASSDAPIPPKTPTNIMVVGIIFQLVSMLIFCSLALDFMLRAWNNKPWPHRERALATSPVDTQDSPRSKEAALDDSATNPVATHQEVKGWWWVMTGVALCSLMIIIRGLYRSVELVQGWNGYLITHQVYQDTLDAVPMFLALVFINVFHPGFFLPKRSKW</sequence>
<evidence type="ECO:0000256" key="2">
    <source>
        <dbReference type="ARBA" id="ARBA00022692"/>
    </source>
</evidence>
<keyword evidence="2 6" id="KW-0812">Transmembrane</keyword>
<dbReference type="InterPro" id="IPR007568">
    <property type="entry name" value="RTA1"/>
</dbReference>
<proteinExistence type="predicted"/>
<dbReference type="KEGG" id="cdep:91086404"/>
<protein>
    <submittedName>
        <fullName evidence="7">Uncharacterized protein</fullName>
    </submittedName>
</protein>
<organism evidence="7 8">
    <name type="scientific">Cryptococcus depauperatus CBS 7841</name>
    <dbReference type="NCBI Taxonomy" id="1295531"/>
    <lineage>
        <taxon>Eukaryota</taxon>
        <taxon>Fungi</taxon>
        <taxon>Dikarya</taxon>
        <taxon>Basidiomycota</taxon>
        <taxon>Agaricomycotina</taxon>
        <taxon>Tremellomycetes</taxon>
        <taxon>Tremellales</taxon>
        <taxon>Cryptococcaceae</taxon>
        <taxon>Cryptococcus</taxon>
    </lineage>
</organism>
<dbReference type="Pfam" id="PF04479">
    <property type="entry name" value="RTA1"/>
    <property type="match status" value="1"/>
</dbReference>
<dbReference type="GO" id="GO:0000324">
    <property type="term" value="C:fungal-type vacuole"/>
    <property type="evidence" value="ECO:0007669"/>
    <property type="project" value="TreeGrafter"/>
</dbReference>
<evidence type="ECO:0000313" key="8">
    <source>
        <dbReference type="Proteomes" id="UP000094043"/>
    </source>
</evidence>
<gene>
    <name evidence="7" type="ORF">L203_102192</name>
</gene>
<dbReference type="GeneID" id="91086404"/>
<keyword evidence="4 6" id="KW-0472">Membrane</keyword>
<dbReference type="EMBL" id="CP143785">
    <property type="protein sequence ID" value="WVN87016.1"/>
    <property type="molecule type" value="Genomic_DNA"/>
</dbReference>
<name>A0AAJ8M0W0_9TREE</name>
<comment type="subcellular location">
    <subcellularLocation>
        <location evidence="1">Membrane</location>
        <topology evidence="1">Multi-pass membrane protein</topology>
    </subcellularLocation>
</comment>
<dbReference type="AlphaFoldDB" id="A0AAJ8M0W0"/>
<dbReference type="Proteomes" id="UP000094043">
    <property type="component" value="Chromosome 2"/>
</dbReference>
<feature type="transmembrane region" description="Helical" evidence="6">
    <location>
        <begin position="209"/>
        <end position="229"/>
    </location>
</feature>
<feature type="transmembrane region" description="Helical" evidence="6">
    <location>
        <begin position="254"/>
        <end position="273"/>
    </location>
</feature>
<dbReference type="RefSeq" id="XP_066067716.1">
    <property type="nucleotide sequence ID" value="XM_066211619.1"/>
</dbReference>
<reference evidence="7" key="3">
    <citation type="submission" date="2024-01" db="EMBL/GenBank/DDBJ databases">
        <authorList>
            <person name="Coelho M.A."/>
            <person name="David-Palma M."/>
            <person name="Shea T."/>
            <person name="Sun S."/>
            <person name="Cuomo C.A."/>
            <person name="Heitman J."/>
        </authorList>
    </citation>
    <scope>NUCLEOTIDE SEQUENCE</scope>
    <source>
        <strain evidence="7">CBS 7841</strain>
    </source>
</reference>
<dbReference type="PANTHER" id="PTHR31465">
    <property type="entry name" value="PROTEIN RTA1-RELATED"/>
    <property type="match status" value="1"/>
</dbReference>
<reference evidence="7" key="1">
    <citation type="submission" date="2016-06" db="EMBL/GenBank/DDBJ databases">
        <authorList>
            <person name="Cuomo C."/>
            <person name="Litvintseva A."/>
            <person name="Heitman J."/>
            <person name="Chen Y."/>
            <person name="Sun S."/>
            <person name="Springer D."/>
            <person name="Dromer F."/>
            <person name="Young S."/>
            <person name="Zeng Q."/>
            <person name="Chapman S."/>
            <person name="Gujja S."/>
            <person name="Saif S."/>
            <person name="Birren B."/>
        </authorList>
    </citation>
    <scope>NUCLEOTIDE SEQUENCE</scope>
    <source>
        <strain evidence="7">CBS 7841</strain>
    </source>
</reference>
<accession>A0AAJ8M0W0</accession>
<evidence type="ECO:0000256" key="3">
    <source>
        <dbReference type="ARBA" id="ARBA00022989"/>
    </source>
</evidence>
<dbReference type="GO" id="GO:0005886">
    <property type="term" value="C:plasma membrane"/>
    <property type="evidence" value="ECO:0007669"/>
    <property type="project" value="TreeGrafter"/>
</dbReference>
<feature type="transmembrane region" description="Helical" evidence="6">
    <location>
        <begin position="45"/>
        <end position="68"/>
    </location>
</feature>
<evidence type="ECO:0000256" key="1">
    <source>
        <dbReference type="ARBA" id="ARBA00004141"/>
    </source>
</evidence>
<keyword evidence="8" id="KW-1185">Reference proteome</keyword>
<keyword evidence="3 6" id="KW-1133">Transmembrane helix</keyword>
<feature type="region of interest" description="Disordered" evidence="5">
    <location>
        <begin position="173"/>
        <end position="196"/>
    </location>
</feature>
<dbReference type="PANTHER" id="PTHR31465:SF9">
    <property type="entry name" value="SPHINGOID LONG-CHAIN BASE TRANSPORTER RSB1"/>
    <property type="match status" value="1"/>
</dbReference>